<dbReference type="InterPro" id="IPR051258">
    <property type="entry name" value="Diverse_Substrate_Transporter"/>
</dbReference>
<evidence type="ECO:0000256" key="6">
    <source>
        <dbReference type="SAM" id="Phobius"/>
    </source>
</evidence>
<reference evidence="8 9" key="1">
    <citation type="journal article" date="2014" name="Int. J. Syst. Evol. Microbiol.">
        <title>Solimonas terrae sp. nov., isolated from soil.</title>
        <authorList>
            <person name="Kim S.J."/>
            <person name="Moon J.Y."/>
            <person name="Weon H.Y."/>
            <person name="Ahn J.H."/>
            <person name="Chen W.M."/>
            <person name="Kwon S.W."/>
        </authorList>
    </citation>
    <scope>NUCLEOTIDE SEQUENCE [LARGE SCALE GENOMIC DNA]</scope>
    <source>
        <strain evidence="8 9">KIS83-12</strain>
    </source>
</reference>
<feature type="transmembrane region" description="Helical" evidence="6">
    <location>
        <begin position="44"/>
        <end position="62"/>
    </location>
</feature>
<dbReference type="PANTHER" id="PTHR42920">
    <property type="entry name" value="OS03G0707200 PROTEIN-RELATED"/>
    <property type="match status" value="1"/>
</dbReference>
<protein>
    <submittedName>
        <fullName evidence="8">DMT family transporter</fullName>
    </submittedName>
</protein>
<dbReference type="InterPro" id="IPR000620">
    <property type="entry name" value="EamA_dom"/>
</dbReference>
<sequence>MHAEVIPSNSPRSLTPDLLLIAVTAVWGGTFIVVKTALQWSGPFTFVALRFGLAAVLLGLVSWRALRGFTASEIRGGILIGTAVFFGYGLQTVGLREISSSASAFYTAMYVPMVPLLQIVLFRTLPRLLAWIGIVLACVGMLLLSKPDGASLIVGHGAIVTMVGALAMAFEILLISRYANRGNLRRLALLQLATVAVLSSLAALLCREPAPVFSSTYLACLGAMALISAFIQLALTWAQRTVPATRATVIYALEPVWAALVGVFVGDQLGVSGFAGGLLIVISVIVTELRLPQRTAG</sequence>
<feature type="transmembrane region" description="Helical" evidence="6">
    <location>
        <begin position="18"/>
        <end position="38"/>
    </location>
</feature>
<evidence type="ECO:0000256" key="1">
    <source>
        <dbReference type="ARBA" id="ARBA00004651"/>
    </source>
</evidence>
<gene>
    <name evidence="8" type="ORF">G7Y85_03840</name>
</gene>
<keyword evidence="9" id="KW-1185">Reference proteome</keyword>
<dbReference type="InterPro" id="IPR037185">
    <property type="entry name" value="EmrE-like"/>
</dbReference>
<feature type="transmembrane region" description="Helical" evidence="6">
    <location>
        <begin position="271"/>
        <end position="291"/>
    </location>
</feature>
<dbReference type="Pfam" id="PF00892">
    <property type="entry name" value="EamA"/>
    <property type="match status" value="2"/>
</dbReference>
<dbReference type="EMBL" id="JAAMOW010000002">
    <property type="protein sequence ID" value="NGY03882.1"/>
    <property type="molecule type" value="Genomic_DNA"/>
</dbReference>
<keyword evidence="2" id="KW-1003">Cell membrane</keyword>
<comment type="subcellular location">
    <subcellularLocation>
        <location evidence="1">Cell membrane</location>
        <topology evidence="1">Multi-pass membrane protein</topology>
    </subcellularLocation>
</comment>
<keyword evidence="3 6" id="KW-0812">Transmembrane</keyword>
<evidence type="ECO:0000313" key="9">
    <source>
        <dbReference type="Proteomes" id="UP000472676"/>
    </source>
</evidence>
<dbReference type="Proteomes" id="UP000472676">
    <property type="component" value="Unassembled WGS sequence"/>
</dbReference>
<dbReference type="SUPFAM" id="SSF103481">
    <property type="entry name" value="Multidrug resistance efflux transporter EmrE"/>
    <property type="match status" value="2"/>
</dbReference>
<keyword evidence="4 6" id="KW-1133">Transmembrane helix</keyword>
<evidence type="ECO:0000256" key="3">
    <source>
        <dbReference type="ARBA" id="ARBA00022692"/>
    </source>
</evidence>
<feature type="transmembrane region" description="Helical" evidence="6">
    <location>
        <begin position="150"/>
        <end position="175"/>
    </location>
</feature>
<feature type="transmembrane region" description="Helical" evidence="6">
    <location>
        <begin position="103"/>
        <end position="121"/>
    </location>
</feature>
<name>A0A6M2BMK1_9GAMM</name>
<evidence type="ECO:0000256" key="2">
    <source>
        <dbReference type="ARBA" id="ARBA00022475"/>
    </source>
</evidence>
<organism evidence="8 9">
    <name type="scientific">Solimonas terrae</name>
    <dbReference type="NCBI Taxonomy" id="1396819"/>
    <lineage>
        <taxon>Bacteria</taxon>
        <taxon>Pseudomonadati</taxon>
        <taxon>Pseudomonadota</taxon>
        <taxon>Gammaproteobacteria</taxon>
        <taxon>Nevskiales</taxon>
        <taxon>Nevskiaceae</taxon>
        <taxon>Solimonas</taxon>
    </lineage>
</organism>
<dbReference type="PANTHER" id="PTHR42920:SF5">
    <property type="entry name" value="EAMA DOMAIN-CONTAINING PROTEIN"/>
    <property type="match status" value="1"/>
</dbReference>
<dbReference type="AlphaFoldDB" id="A0A6M2BMK1"/>
<evidence type="ECO:0000256" key="4">
    <source>
        <dbReference type="ARBA" id="ARBA00022989"/>
    </source>
</evidence>
<evidence type="ECO:0000313" key="8">
    <source>
        <dbReference type="EMBL" id="NGY03882.1"/>
    </source>
</evidence>
<comment type="caution">
    <text evidence="8">The sequence shown here is derived from an EMBL/GenBank/DDBJ whole genome shotgun (WGS) entry which is preliminary data.</text>
</comment>
<feature type="transmembrane region" description="Helical" evidence="6">
    <location>
        <begin position="74"/>
        <end position="91"/>
    </location>
</feature>
<dbReference type="RefSeq" id="WP_166252060.1">
    <property type="nucleotide sequence ID" value="NZ_JAAMOW010000002.1"/>
</dbReference>
<feature type="transmembrane region" description="Helical" evidence="6">
    <location>
        <begin position="187"/>
        <end position="204"/>
    </location>
</feature>
<feature type="domain" description="EamA" evidence="7">
    <location>
        <begin position="17"/>
        <end position="145"/>
    </location>
</feature>
<feature type="transmembrane region" description="Helical" evidence="6">
    <location>
        <begin position="216"/>
        <end position="235"/>
    </location>
</feature>
<evidence type="ECO:0000256" key="5">
    <source>
        <dbReference type="ARBA" id="ARBA00023136"/>
    </source>
</evidence>
<feature type="transmembrane region" description="Helical" evidence="6">
    <location>
        <begin position="247"/>
        <end position="265"/>
    </location>
</feature>
<accession>A0A6M2BMK1</accession>
<evidence type="ECO:0000259" key="7">
    <source>
        <dbReference type="Pfam" id="PF00892"/>
    </source>
</evidence>
<feature type="domain" description="EamA" evidence="7">
    <location>
        <begin position="157"/>
        <end position="287"/>
    </location>
</feature>
<keyword evidence="5 6" id="KW-0472">Membrane</keyword>
<proteinExistence type="predicted"/>
<feature type="transmembrane region" description="Helical" evidence="6">
    <location>
        <begin position="128"/>
        <end position="144"/>
    </location>
</feature>
<dbReference type="GO" id="GO:0005886">
    <property type="term" value="C:plasma membrane"/>
    <property type="evidence" value="ECO:0007669"/>
    <property type="project" value="UniProtKB-SubCell"/>
</dbReference>